<dbReference type="InterPro" id="IPR036688">
    <property type="entry name" value="MoeA_C_domain_IV_sf"/>
</dbReference>
<dbReference type="CDD" id="cd00887">
    <property type="entry name" value="MoeA"/>
    <property type="match status" value="1"/>
</dbReference>
<evidence type="ECO:0000256" key="2">
    <source>
        <dbReference type="ARBA" id="ARBA00002901"/>
    </source>
</evidence>
<dbReference type="GO" id="GO:0046872">
    <property type="term" value="F:metal ion binding"/>
    <property type="evidence" value="ECO:0007669"/>
    <property type="project" value="UniProtKB-UniRule"/>
</dbReference>
<dbReference type="NCBIfam" id="NF045515">
    <property type="entry name" value="Glp_gephyrin"/>
    <property type="match status" value="1"/>
</dbReference>
<dbReference type="SMART" id="SM00852">
    <property type="entry name" value="MoCF_biosynth"/>
    <property type="match status" value="1"/>
</dbReference>
<dbReference type="InterPro" id="IPR038987">
    <property type="entry name" value="MoeA-like"/>
</dbReference>
<dbReference type="Proteomes" id="UP000008825">
    <property type="component" value="Chromosome"/>
</dbReference>
<dbReference type="eggNOG" id="COG0303">
    <property type="taxonomic scope" value="Bacteria"/>
</dbReference>
<dbReference type="GO" id="GO:0006777">
    <property type="term" value="P:Mo-molybdopterin cofactor biosynthetic process"/>
    <property type="evidence" value="ECO:0007669"/>
    <property type="project" value="UniProtKB-UniRule"/>
</dbReference>
<dbReference type="Pfam" id="PF03454">
    <property type="entry name" value="MoeA_C"/>
    <property type="match status" value="1"/>
</dbReference>
<dbReference type="Pfam" id="PF03453">
    <property type="entry name" value="MoeA_N"/>
    <property type="match status" value="1"/>
</dbReference>
<dbReference type="InterPro" id="IPR005111">
    <property type="entry name" value="MoeA_C_domain_IV"/>
</dbReference>
<comment type="similarity">
    <text evidence="4 11">Belongs to the MoeA family.</text>
</comment>
<dbReference type="GO" id="GO:0005829">
    <property type="term" value="C:cytosol"/>
    <property type="evidence" value="ECO:0007669"/>
    <property type="project" value="TreeGrafter"/>
</dbReference>
<keyword evidence="9 11" id="KW-0501">Molybdenum cofactor biosynthesis</keyword>
<keyword evidence="14" id="KW-1185">Reference proteome</keyword>
<keyword evidence="5 11" id="KW-0500">Molybdenum</keyword>
<dbReference type="Gene3D" id="2.40.340.10">
    <property type="entry name" value="MoeA, C-terminal, domain IV"/>
    <property type="match status" value="1"/>
</dbReference>
<evidence type="ECO:0000256" key="10">
    <source>
        <dbReference type="ARBA" id="ARBA00047317"/>
    </source>
</evidence>
<evidence type="ECO:0000313" key="14">
    <source>
        <dbReference type="Proteomes" id="UP000008825"/>
    </source>
</evidence>
<dbReference type="InterPro" id="IPR005110">
    <property type="entry name" value="MoeA_linker/N"/>
</dbReference>
<evidence type="ECO:0000256" key="11">
    <source>
        <dbReference type="RuleBase" id="RU365090"/>
    </source>
</evidence>
<dbReference type="EC" id="2.10.1.1" evidence="11"/>
<comment type="pathway">
    <text evidence="3 11">Cofactor biosynthesis; molybdopterin biosynthesis.</text>
</comment>
<comment type="function">
    <text evidence="2 11">Catalyzes the insertion of molybdate into adenylated molybdopterin with the concomitant release of AMP.</text>
</comment>
<dbReference type="PROSITE" id="PS01079">
    <property type="entry name" value="MOCF_BIOSYNTHESIS_2"/>
    <property type="match status" value="1"/>
</dbReference>
<dbReference type="Gene3D" id="3.40.980.10">
    <property type="entry name" value="MoaB/Mog-like domain"/>
    <property type="match status" value="1"/>
</dbReference>
<dbReference type="Gene3D" id="3.90.105.10">
    <property type="entry name" value="Molybdopterin biosynthesis moea protein, domain 2"/>
    <property type="match status" value="1"/>
</dbReference>
<keyword evidence="8 11" id="KW-0460">Magnesium</keyword>
<comment type="cofactor">
    <cofactor evidence="1 11">
        <name>Mg(2+)</name>
        <dbReference type="ChEBI" id="CHEBI:18420"/>
    </cofactor>
</comment>
<proteinExistence type="inferred from homology"/>
<evidence type="ECO:0000256" key="9">
    <source>
        <dbReference type="ARBA" id="ARBA00023150"/>
    </source>
</evidence>
<keyword evidence="6 11" id="KW-0808">Transferase</keyword>
<dbReference type="InterPro" id="IPR001453">
    <property type="entry name" value="MoaB/Mog_dom"/>
</dbReference>
<dbReference type="SUPFAM" id="SSF63867">
    <property type="entry name" value="MoeA C-terminal domain-like"/>
    <property type="match status" value="1"/>
</dbReference>
<name>B5EDG6_CITBB</name>
<dbReference type="Pfam" id="PF00994">
    <property type="entry name" value="MoCF_biosynth"/>
    <property type="match status" value="1"/>
</dbReference>
<keyword evidence="13" id="KW-0436">Ligase</keyword>
<sequence length="408" mass="43487">MISIEQAQRTVFEQIVPLETENVPVSQGLNRVTPENHLAPWDIPAADNSAMDGFAFRHQSADPVELKITGFLPAGEVINDSVPAGCAIRIMTGAPIPPGCDTVVPIEDVELQGDLVRLKSPVKAGNHVRRRGEDIACGNVVIPAGSVLRPPEIGMLCAMGKTSLSLYRKARVAILATGDELLEPGSPPSPGKLIDSNSYSLAAQVVEAGGEPIVLGIAADTLEETCDKIKAGLDADMLVVSGGVSVGDRDYVKAAIERLGGEIQFWKVNMKPGKPLAFAHLKGRPIFALPGNPVAAMVSFELFVRPSILKAMGHRRILRPVVNALLQERASNNGERPHLVRGIVSRHGERYEVSTTGNQSSGRLSSLTLGNGLMKLAPQSTQEAGSEVEVMLLDRWFEQGGLEDDGVA</sequence>
<organism evidence="13 14">
    <name type="scientific">Citrifermentans bemidjiense (strain ATCC BAA-1014 / DSM 16622 / JCM 12645 / Bem)</name>
    <name type="common">Geobacter bemidjiensis</name>
    <dbReference type="NCBI Taxonomy" id="404380"/>
    <lineage>
        <taxon>Bacteria</taxon>
        <taxon>Pseudomonadati</taxon>
        <taxon>Thermodesulfobacteriota</taxon>
        <taxon>Desulfuromonadia</taxon>
        <taxon>Geobacterales</taxon>
        <taxon>Geobacteraceae</taxon>
        <taxon>Citrifermentans</taxon>
    </lineage>
</organism>
<dbReference type="HOGENOM" id="CLU_010186_7_0_7"/>
<dbReference type="Gene3D" id="2.170.190.11">
    <property type="entry name" value="Molybdopterin biosynthesis moea protein, domain 3"/>
    <property type="match status" value="1"/>
</dbReference>
<dbReference type="InterPro" id="IPR036425">
    <property type="entry name" value="MoaB/Mog-like_dom_sf"/>
</dbReference>
<dbReference type="GO" id="GO:0061599">
    <property type="term" value="F:molybdopterin molybdotransferase activity"/>
    <property type="evidence" value="ECO:0007669"/>
    <property type="project" value="UniProtKB-UniRule"/>
</dbReference>
<comment type="catalytic activity">
    <reaction evidence="10">
        <text>adenylyl-molybdopterin + molybdate = Mo-molybdopterin + AMP + H(+)</text>
        <dbReference type="Rhea" id="RHEA:35047"/>
        <dbReference type="ChEBI" id="CHEBI:15378"/>
        <dbReference type="ChEBI" id="CHEBI:36264"/>
        <dbReference type="ChEBI" id="CHEBI:62727"/>
        <dbReference type="ChEBI" id="CHEBI:71302"/>
        <dbReference type="ChEBI" id="CHEBI:456215"/>
        <dbReference type="EC" id="2.10.1.1"/>
    </reaction>
</comment>
<dbReference type="SUPFAM" id="SSF53218">
    <property type="entry name" value="Molybdenum cofactor biosynthesis proteins"/>
    <property type="match status" value="1"/>
</dbReference>
<feature type="domain" description="MoaB/Mog" evidence="12">
    <location>
        <begin position="173"/>
        <end position="310"/>
    </location>
</feature>
<dbReference type="FunFam" id="3.40.980.10:FF:000004">
    <property type="entry name" value="Molybdopterin molybdenumtransferase"/>
    <property type="match status" value="1"/>
</dbReference>
<dbReference type="InterPro" id="IPR036135">
    <property type="entry name" value="MoeA_linker/N_sf"/>
</dbReference>
<evidence type="ECO:0000313" key="13">
    <source>
        <dbReference type="EMBL" id="ACH39162.1"/>
    </source>
</evidence>
<dbReference type="InterPro" id="IPR008284">
    <property type="entry name" value="MoCF_biosynth_CS"/>
</dbReference>
<evidence type="ECO:0000256" key="3">
    <source>
        <dbReference type="ARBA" id="ARBA00005046"/>
    </source>
</evidence>
<dbReference type="NCBIfam" id="TIGR00177">
    <property type="entry name" value="molyb_syn"/>
    <property type="match status" value="1"/>
</dbReference>
<reference evidence="13 14" key="1">
    <citation type="submission" date="2008-07" db="EMBL/GenBank/DDBJ databases">
        <title>Complete sequence of Geobacter bemidjiensis BEM.</title>
        <authorList>
            <consortium name="US DOE Joint Genome Institute"/>
            <person name="Lucas S."/>
            <person name="Copeland A."/>
            <person name="Lapidus A."/>
            <person name="Glavina del Rio T."/>
            <person name="Dalin E."/>
            <person name="Tice H."/>
            <person name="Bruce D."/>
            <person name="Goodwin L."/>
            <person name="Pitluck S."/>
            <person name="Kiss H."/>
            <person name="Brettin T."/>
            <person name="Detter J.C."/>
            <person name="Han C."/>
            <person name="Kuske C.R."/>
            <person name="Schmutz J."/>
            <person name="Larimer F."/>
            <person name="Land M."/>
            <person name="Hauser L."/>
            <person name="Kyrpides N."/>
            <person name="Lykidis A."/>
            <person name="Lovley D."/>
            <person name="Richardson P."/>
        </authorList>
    </citation>
    <scope>NUCLEOTIDE SEQUENCE [LARGE SCALE GENOMIC DNA]</scope>
    <source>
        <strain evidence="14">ATCC BAA-1014 / DSM 16622 / JCM 12645 / Bem</strain>
    </source>
</reference>
<dbReference type="GO" id="GO:0016874">
    <property type="term" value="F:ligase activity"/>
    <property type="evidence" value="ECO:0007669"/>
    <property type="project" value="UniProtKB-KW"/>
</dbReference>
<evidence type="ECO:0000256" key="8">
    <source>
        <dbReference type="ARBA" id="ARBA00022842"/>
    </source>
</evidence>
<reference evidence="13 14" key="2">
    <citation type="journal article" date="2010" name="BMC Genomics">
        <title>The genome of Geobacter bemidjiensis, exemplar for the subsurface clade of Geobacter species that predominate in Fe(III)-reducing subsurface environments.</title>
        <authorList>
            <person name="Aklujkar M."/>
            <person name="Young N.D."/>
            <person name="Holmes D."/>
            <person name="Chavan M."/>
            <person name="Risso C."/>
            <person name="Kiss H.E."/>
            <person name="Han C.S."/>
            <person name="Land M.L."/>
            <person name="Lovley D.R."/>
        </authorList>
    </citation>
    <scope>NUCLEOTIDE SEQUENCE [LARGE SCALE GENOMIC DNA]</scope>
    <source>
        <strain evidence="14">ATCC BAA-1014 / DSM 16622 / JCM 12645 / Bem</strain>
    </source>
</reference>
<keyword evidence="7 11" id="KW-0479">Metal-binding</keyword>
<evidence type="ECO:0000256" key="6">
    <source>
        <dbReference type="ARBA" id="ARBA00022679"/>
    </source>
</evidence>
<dbReference type="SUPFAM" id="SSF63882">
    <property type="entry name" value="MoeA N-terminal region -like"/>
    <property type="match status" value="1"/>
</dbReference>
<accession>B5EDG6</accession>
<gene>
    <name evidence="13" type="primary">moeA-2</name>
    <name evidence="13" type="ordered locus">Gbem_2149</name>
</gene>
<dbReference type="AlphaFoldDB" id="B5EDG6"/>
<dbReference type="OrthoDB" id="9804758at2"/>
<dbReference type="EMBL" id="CP001124">
    <property type="protein sequence ID" value="ACH39162.1"/>
    <property type="molecule type" value="Genomic_DNA"/>
</dbReference>
<dbReference type="RefSeq" id="WP_012530585.1">
    <property type="nucleotide sequence ID" value="NC_011146.1"/>
</dbReference>
<dbReference type="PANTHER" id="PTHR10192">
    <property type="entry name" value="MOLYBDOPTERIN BIOSYNTHESIS PROTEIN"/>
    <property type="match status" value="1"/>
</dbReference>
<evidence type="ECO:0000256" key="7">
    <source>
        <dbReference type="ARBA" id="ARBA00022723"/>
    </source>
</evidence>
<dbReference type="PANTHER" id="PTHR10192:SF5">
    <property type="entry name" value="GEPHYRIN"/>
    <property type="match status" value="1"/>
</dbReference>
<protein>
    <recommendedName>
        <fullName evidence="11">Molybdopterin molybdenumtransferase</fullName>
        <ecNumber evidence="11">2.10.1.1</ecNumber>
    </recommendedName>
</protein>
<dbReference type="UniPathway" id="UPA00344"/>
<evidence type="ECO:0000259" key="12">
    <source>
        <dbReference type="SMART" id="SM00852"/>
    </source>
</evidence>
<dbReference type="STRING" id="404380.Gbem_2149"/>
<evidence type="ECO:0000256" key="1">
    <source>
        <dbReference type="ARBA" id="ARBA00001946"/>
    </source>
</evidence>
<evidence type="ECO:0000256" key="4">
    <source>
        <dbReference type="ARBA" id="ARBA00010763"/>
    </source>
</evidence>
<dbReference type="KEGG" id="gbm:Gbem_2149"/>
<evidence type="ECO:0000256" key="5">
    <source>
        <dbReference type="ARBA" id="ARBA00022505"/>
    </source>
</evidence>